<dbReference type="InterPro" id="IPR052168">
    <property type="entry name" value="Cytochrome_b561_oxidase"/>
</dbReference>
<accession>A0ABW3WFN1</accession>
<evidence type="ECO:0000256" key="2">
    <source>
        <dbReference type="ARBA" id="ARBA00004651"/>
    </source>
</evidence>
<dbReference type="SUPFAM" id="SSF81342">
    <property type="entry name" value="Transmembrane di-heme cytochromes"/>
    <property type="match status" value="1"/>
</dbReference>
<keyword evidence="5" id="KW-0349">Heme</keyword>
<evidence type="ECO:0000256" key="1">
    <source>
        <dbReference type="ARBA" id="ARBA00001970"/>
    </source>
</evidence>
<comment type="subcellular location">
    <subcellularLocation>
        <location evidence="2">Cell membrane</location>
        <topology evidence="2">Multi-pass membrane protein</topology>
    </subcellularLocation>
</comment>
<feature type="transmembrane region" description="Helical" evidence="13">
    <location>
        <begin position="26"/>
        <end position="45"/>
    </location>
</feature>
<reference evidence="16" key="1">
    <citation type="journal article" date="2019" name="Int. J. Syst. Evol. Microbiol.">
        <title>The Global Catalogue of Microorganisms (GCM) 10K type strain sequencing project: providing services to taxonomists for standard genome sequencing and annotation.</title>
        <authorList>
            <consortium name="The Broad Institute Genomics Platform"/>
            <consortium name="The Broad Institute Genome Sequencing Center for Infectious Disease"/>
            <person name="Wu L."/>
            <person name="Ma J."/>
        </authorList>
    </citation>
    <scope>NUCLEOTIDE SEQUENCE [LARGE SCALE GENOMIC DNA]</scope>
    <source>
        <strain evidence="16">CCUG 48884</strain>
    </source>
</reference>
<evidence type="ECO:0000259" key="14">
    <source>
        <dbReference type="Pfam" id="PF01292"/>
    </source>
</evidence>
<evidence type="ECO:0000256" key="5">
    <source>
        <dbReference type="ARBA" id="ARBA00022617"/>
    </source>
</evidence>
<feature type="domain" description="Cytochrome b561 bacterial/Ni-hydrogenase" evidence="14">
    <location>
        <begin position="20"/>
        <end position="189"/>
    </location>
</feature>
<dbReference type="EMBL" id="JBHTMC010000026">
    <property type="protein sequence ID" value="MFD1264629.1"/>
    <property type="molecule type" value="Genomic_DNA"/>
</dbReference>
<keyword evidence="10" id="KW-0408">Iron</keyword>
<evidence type="ECO:0000313" key="16">
    <source>
        <dbReference type="Proteomes" id="UP001597158"/>
    </source>
</evidence>
<keyword evidence="3" id="KW-0813">Transport</keyword>
<gene>
    <name evidence="15" type="ORF">ACFQ4M_13690</name>
</gene>
<protein>
    <submittedName>
        <fullName evidence="15">Cytochrome b</fullName>
    </submittedName>
</protein>
<dbReference type="PANTHER" id="PTHR30529">
    <property type="entry name" value="CYTOCHROME B561"/>
    <property type="match status" value="1"/>
</dbReference>
<comment type="caution">
    <text evidence="15">The sequence shown here is derived from an EMBL/GenBank/DDBJ whole genome shotgun (WGS) entry which is preliminary data.</text>
</comment>
<comment type="similarity">
    <text evidence="12">Belongs to the cytochrome b561 family.</text>
</comment>
<evidence type="ECO:0000256" key="11">
    <source>
        <dbReference type="ARBA" id="ARBA00023136"/>
    </source>
</evidence>
<keyword evidence="6 13" id="KW-0812">Transmembrane</keyword>
<dbReference type="Proteomes" id="UP001597158">
    <property type="component" value="Unassembled WGS sequence"/>
</dbReference>
<feature type="transmembrane region" description="Helical" evidence="13">
    <location>
        <begin position="156"/>
        <end position="178"/>
    </location>
</feature>
<dbReference type="Gene3D" id="1.20.950.20">
    <property type="entry name" value="Transmembrane di-heme cytochromes, Chain C"/>
    <property type="match status" value="1"/>
</dbReference>
<proteinExistence type="inferred from homology"/>
<keyword evidence="11 13" id="KW-0472">Membrane</keyword>
<keyword evidence="7" id="KW-0479">Metal-binding</keyword>
<evidence type="ECO:0000256" key="4">
    <source>
        <dbReference type="ARBA" id="ARBA00022475"/>
    </source>
</evidence>
<keyword evidence="9 13" id="KW-1133">Transmembrane helix</keyword>
<comment type="cofactor">
    <cofactor evidence="1">
        <name>heme b</name>
        <dbReference type="ChEBI" id="CHEBI:60344"/>
    </cofactor>
</comment>
<keyword evidence="16" id="KW-1185">Reference proteome</keyword>
<keyword evidence="4" id="KW-1003">Cell membrane</keyword>
<dbReference type="Pfam" id="PF01292">
    <property type="entry name" value="Ni_hydr_CYTB"/>
    <property type="match status" value="1"/>
</dbReference>
<sequence length="197" mass="21878">MTPKPPAPQDRSPRRADTSYTSTAKVMHWLMAVLIPATMALGMYVEGLPFSPEKLKLIAWHKWAGVSLFLLVALRLTWRLFHPPPPLPASMAPALRMAAHAGHALLYVLMFAIPLTGWLMSSAKGVPTVWLGVVPIPDLLGKDEALGKLLQATHMYLNWLLAATLVGHIAAALKHHFFDRDDILTRMLPTINRKDRT</sequence>
<feature type="transmembrane region" description="Helical" evidence="13">
    <location>
        <begin position="98"/>
        <end position="120"/>
    </location>
</feature>
<evidence type="ECO:0000256" key="13">
    <source>
        <dbReference type="SAM" id="Phobius"/>
    </source>
</evidence>
<evidence type="ECO:0000256" key="6">
    <source>
        <dbReference type="ARBA" id="ARBA00022692"/>
    </source>
</evidence>
<feature type="transmembrane region" description="Helical" evidence="13">
    <location>
        <begin position="57"/>
        <end position="78"/>
    </location>
</feature>
<evidence type="ECO:0000256" key="9">
    <source>
        <dbReference type="ARBA" id="ARBA00022989"/>
    </source>
</evidence>
<evidence type="ECO:0000256" key="7">
    <source>
        <dbReference type="ARBA" id="ARBA00022723"/>
    </source>
</evidence>
<evidence type="ECO:0000256" key="3">
    <source>
        <dbReference type="ARBA" id="ARBA00022448"/>
    </source>
</evidence>
<evidence type="ECO:0000256" key="12">
    <source>
        <dbReference type="ARBA" id="ARBA00037975"/>
    </source>
</evidence>
<dbReference type="InterPro" id="IPR011577">
    <property type="entry name" value="Cyt_b561_bac/Ni-Hgenase"/>
</dbReference>
<keyword evidence="8" id="KW-0249">Electron transport</keyword>
<evidence type="ECO:0000313" key="15">
    <source>
        <dbReference type="EMBL" id="MFD1264629.1"/>
    </source>
</evidence>
<organism evidence="15 16">
    <name type="scientific">Thauera mechernichensis</name>
    <dbReference type="NCBI Taxonomy" id="82788"/>
    <lineage>
        <taxon>Bacteria</taxon>
        <taxon>Pseudomonadati</taxon>
        <taxon>Pseudomonadota</taxon>
        <taxon>Betaproteobacteria</taxon>
        <taxon>Rhodocyclales</taxon>
        <taxon>Zoogloeaceae</taxon>
        <taxon>Thauera</taxon>
    </lineage>
</organism>
<dbReference type="InterPro" id="IPR016174">
    <property type="entry name" value="Di-haem_cyt_TM"/>
</dbReference>
<dbReference type="RefSeq" id="WP_277832260.1">
    <property type="nucleotide sequence ID" value="NZ_JARQZE010000004.1"/>
</dbReference>
<dbReference type="PANTHER" id="PTHR30529:SF1">
    <property type="entry name" value="CYTOCHROME B561 HOMOLOG 2"/>
    <property type="match status" value="1"/>
</dbReference>
<name>A0ABW3WFN1_9RHOO</name>
<evidence type="ECO:0000256" key="8">
    <source>
        <dbReference type="ARBA" id="ARBA00022982"/>
    </source>
</evidence>
<evidence type="ECO:0000256" key="10">
    <source>
        <dbReference type="ARBA" id="ARBA00023004"/>
    </source>
</evidence>